<dbReference type="GO" id="GO:0055085">
    <property type="term" value="P:transmembrane transport"/>
    <property type="evidence" value="ECO:0007669"/>
    <property type="project" value="InterPro"/>
</dbReference>
<reference evidence="5 6" key="1">
    <citation type="submission" date="2018-11" db="EMBL/GenBank/DDBJ databases">
        <title>Pseudaminobacter arsenicus sp. nov., an arsenic-resistant bacterium isolated from arsenic-rich aquifers.</title>
        <authorList>
            <person name="Mu Y."/>
        </authorList>
    </citation>
    <scope>NUCLEOTIDE SEQUENCE [LARGE SCALE GENOMIC DNA]</scope>
    <source>
        <strain evidence="5 6">CB3</strain>
    </source>
</reference>
<comment type="caution">
    <text evidence="5">The sequence shown here is derived from an EMBL/GenBank/DDBJ whole genome shotgun (WGS) entry which is preliminary data.</text>
</comment>
<evidence type="ECO:0000256" key="3">
    <source>
        <dbReference type="ARBA" id="ARBA00022729"/>
    </source>
</evidence>
<dbReference type="OrthoDB" id="9799287at2"/>
<sequence length="352" mass="38158">MKNRHLAAGLFLALTTSFAQAGDVPEQSFKVIGTWGNASMYNDYEAPLWNEAIPQASGGKITADMQAINDLGLSGSEAIKLLSTGAYDAGFALYAYIVSGDPIFEGFDLALVSRSAEDQRKVVEAHSAVIEKAMADVHRLKLVTSYPFPLPVIACRDEFKSLADLRGRKIRVFATTQGDMVEGLGAVSVSIPLAEVPTSLQRGVVDCAMASAIAMYNAKWFDVVNYLYEMPIGGAIGFLGMTKSRWDQLDGETQKLLDEQARLFSEKTWAATHSDEQQGIACLTGERLDGPECQHGEAAKMTLVRTSPEDAELRQTVLNDFVLKRFAERCGAECTASWNQTAGAAVNVTIPQ</sequence>
<dbReference type="InterPro" id="IPR038404">
    <property type="entry name" value="TRAP_DctP_sf"/>
</dbReference>
<keyword evidence="2" id="KW-0813">Transport</keyword>
<dbReference type="Gene3D" id="3.40.190.170">
    <property type="entry name" value="Bacterial extracellular solute-binding protein, family 7"/>
    <property type="match status" value="1"/>
</dbReference>
<protein>
    <recommendedName>
        <fullName evidence="7">Transporter</fullName>
    </recommendedName>
</protein>
<dbReference type="EMBL" id="RKST01000017">
    <property type="protein sequence ID" value="RUM96625.1"/>
    <property type="molecule type" value="Genomic_DNA"/>
</dbReference>
<accession>A0A432V3C8</accession>
<evidence type="ECO:0000256" key="4">
    <source>
        <dbReference type="SAM" id="SignalP"/>
    </source>
</evidence>
<dbReference type="RefSeq" id="WP_128627679.1">
    <property type="nucleotide sequence ID" value="NZ_RKST01000017.1"/>
</dbReference>
<feature type="signal peptide" evidence="4">
    <location>
        <begin position="1"/>
        <end position="21"/>
    </location>
</feature>
<evidence type="ECO:0000313" key="5">
    <source>
        <dbReference type="EMBL" id="RUM96625.1"/>
    </source>
</evidence>
<feature type="chain" id="PRO_5019398222" description="Transporter" evidence="4">
    <location>
        <begin position="22"/>
        <end position="352"/>
    </location>
</feature>
<dbReference type="AlphaFoldDB" id="A0A432V3C8"/>
<organism evidence="5 6">
    <name type="scientific">Borborobacter arsenicus</name>
    <dbReference type="NCBI Taxonomy" id="1851146"/>
    <lineage>
        <taxon>Bacteria</taxon>
        <taxon>Pseudomonadati</taxon>
        <taxon>Pseudomonadota</taxon>
        <taxon>Alphaproteobacteria</taxon>
        <taxon>Hyphomicrobiales</taxon>
        <taxon>Phyllobacteriaceae</taxon>
        <taxon>Borborobacter</taxon>
    </lineage>
</organism>
<dbReference type="PANTHER" id="PTHR33376:SF7">
    <property type="entry name" value="C4-DICARBOXYLATE-BINDING PROTEIN DCTB"/>
    <property type="match status" value="1"/>
</dbReference>
<evidence type="ECO:0000256" key="1">
    <source>
        <dbReference type="ARBA" id="ARBA00009023"/>
    </source>
</evidence>
<dbReference type="Proteomes" id="UP000281647">
    <property type="component" value="Unassembled WGS sequence"/>
</dbReference>
<evidence type="ECO:0000256" key="2">
    <source>
        <dbReference type="ARBA" id="ARBA00022448"/>
    </source>
</evidence>
<evidence type="ECO:0008006" key="7">
    <source>
        <dbReference type="Google" id="ProtNLM"/>
    </source>
</evidence>
<name>A0A432V3C8_9HYPH</name>
<dbReference type="NCBIfam" id="NF037995">
    <property type="entry name" value="TRAP_S1"/>
    <property type="match status" value="1"/>
</dbReference>
<proteinExistence type="inferred from homology"/>
<keyword evidence="3 4" id="KW-0732">Signal</keyword>
<keyword evidence="6" id="KW-1185">Reference proteome</keyword>
<evidence type="ECO:0000313" key="6">
    <source>
        <dbReference type="Proteomes" id="UP000281647"/>
    </source>
</evidence>
<comment type="similarity">
    <text evidence="1">Belongs to the bacterial solute-binding protein 7 family.</text>
</comment>
<dbReference type="Pfam" id="PF03480">
    <property type="entry name" value="DctP"/>
    <property type="match status" value="1"/>
</dbReference>
<dbReference type="InterPro" id="IPR018389">
    <property type="entry name" value="DctP_fam"/>
</dbReference>
<dbReference type="PANTHER" id="PTHR33376">
    <property type="match status" value="1"/>
</dbReference>
<gene>
    <name evidence="5" type="ORF">EET67_16690</name>
</gene>